<dbReference type="PANTHER" id="PTHR34406:SF1">
    <property type="entry name" value="PROTEIN YCEI"/>
    <property type="match status" value="1"/>
</dbReference>
<dbReference type="OrthoDB" id="9811006at2"/>
<dbReference type="eggNOG" id="COG2353">
    <property type="taxonomic scope" value="Bacteria"/>
</dbReference>
<dbReference type="RefSeq" id="WP_011312472.1">
    <property type="nucleotide sequence ID" value="NC_007404.1"/>
</dbReference>
<protein>
    <recommendedName>
        <fullName evidence="1">Lipid/polyisoprenoid-binding YceI-like domain-containing protein</fullName>
    </recommendedName>
</protein>
<dbReference type="HOGENOM" id="CLU_071003_3_0_4"/>
<feature type="domain" description="Lipid/polyisoprenoid-binding YceI-like" evidence="1">
    <location>
        <begin position="3"/>
        <end position="181"/>
    </location>
</feature>
<evidence type="ECO:0000313" key="2">
    <source>
        <dbReference type="EMBL" id="AAZ97913.1"/>
    </source>
</evidence>
<proteinExistence type="predicted"/>
<evidence type="ECO:0000313" key="3">
    <source>
        <dbReference type="Proteomes" id="UP000008291"/>
    </source>
</evidence>
<dbReference type="SMART" id="SM00867">
    <property type="entry name" value="YceI"/>
    <property type="match status" value="1"/>
</dbReference>
<dbReference type="EMBL" id="CP000116">
    <property type="protein sequence ID" value="AAZ97913.1"/>
    <property type="molecule type" value="Genomic_DNA"/>
</dbReference>
<dbReference type="Pfam" id="PF04264">
    <property type="entry name" value="YceI"/>
    <property type="match status" value="1"/>
</dbReference>
<dbReference type="KEGG" id="tbd:Tbd_1960"/>
<evidence type="ECO:0000259" key="1">
    <source>
        <dbReference type="SMART" id="SM00867"/>
    </source>
</evidence>
<reference evidence="2 3" key="1">
    <citation type="journal article" date="2006" name="J. Bacteriol.">
        <title>The genome sequence of the obligately chemolithoautotrophic, facultatively anaerobic bacterium Thiobacillus denitrificans.</title>
        <authorList>
            <person name="Beller H.R."/>
            <person name="Chain P.S."/>
            <person name="Letain T.E."/>
            <person name="Chakicherla A."/>
            <person name="Larimer F.W."/>
            <person name="Richardson P.M."/>
            <person name="Coleman M.A."/>
            <person name="Wood A.P."/>
            <person name="Kelly D.P."/>
        </authorList>
    </citation>
    <scope>NUCLEOTIDE SEQUENCE [LARGE SCALE GENOMIC DNA]</scope>
    <source>
        <strain evidence="2 3">ATCC 25259</strain>
    </source>
</reference>
<accession>Q3SHH3</accession>
<keyword evidence="3" id="KW-1185">Reference proteome</keyword>
<dbReference type="AlphaFoldDB" id="Q3SHH3"/>
<dbReference type="InterPro" id="IPR007372">
    <property type="entry name" value="Lipid/polyisoprenoid-bd_YceI"/>
</dbReference>
<organism evidence="2 3">
    <name type="scientific">Thiobacillus denitrificans (strain ATCC 25259 / T1)</name>
    <dbReference type="NCBI Taxonomy" id="292415"/>
    <lineage>
        <taxon>Bacteria</taxon>
        <taxon>Pseudomonadati</taxon>
        <taxon>Pseudomonadota</taxon>
        <taxon>Betaproteobacteria</taxon>
        <taxon>Nitrosomonadales</taxon>
        <taxon>Thiobacillaceae</taxon>
        <taxon>Thiobacillus</taxon>
    </lineage>
</organism>
<dbReference type="SUPFAM" id="SSF101874">
    <property type="entry name" value="YceI-like"/>
    <property type="match status" value="1"/>
</dbReference>
<gene>
    <name evidence="2" type="ordered locus">Tbd_1960</name>
</gene>
<name>Q3SHH3_THIDA</name>
<dbReference type="Proteomes" id="UP000008291">
    <property type="component" value="Chromosome"/>
</dbReference>
<sequence>MAKWIFEPGHSGAEFAVRHMMVSHMRGLFKNVHGSIDFDPDDPAGAAAVEARIDAAGIWSGDEARDAHLRGPNFLDVATYPEIAFRSTEVRCVGEADLRVAGDLVLRGVTRRVVLDSRYLGRWQCPYWEGDKDLGPTTRIGFLATTVINRHDFGVSWNAPMDRGGMVVGDEVAITLDVEAILESDMQRIDAILHPI</sequence>
<dbReference type="STRING" id="292415.Tbd_1960"/>
<dbReference type="PANTHER" id="PTHR34406">
    <property type="entry name" value="PROTEIN YCEI"/>
    <property type="match status" value="1"/>
</dbReference>
<dbReference type="Gene3D" id="2.40.128.110">
    <property type="entry name" value="Lipid/polyisoprenoid-binding, YceI-like"/>
    <property type="match status" value="1"/>
</dbReference>
<dbReference type="InterPro" id="IPR036761">
    <property type="entry name" value="TTHA0802/YceI-like_sf"/>
</dbReference>